<dbReference type="Proteomes" id="UP000807769">
    <property type="component" value="Unassembled WGS sequence"/>
</dbReference>
<name>A0A9P7AKS0_9AGAM</name>
<dbReference type="EMBL" id="JABBWG010000616">
    <property type="protein sequence ID" value="KAG1791266.1"/>
    <property type="molecule type" value="Genomic_DNA"/>
</dbReference>
<comment type="caution">
    <text evidence="2">The sequence shown here is derived from an EMBL/GenBank/DDBJ whole genome shotgun (WGS) entry which is preliminary data.</text>
</comment>
<dbReference type="RefSeq" id="XP_041184786.1">
    <property type="nucleotide sequence ID" value="XM_041333856.1"/>
</dbReference>
<evidence type="ECO:0000313" key="3">
    <source>
        <dbReference type="Proteomes" id="UP000807769"/>
    </source>
</evidence>
<evidence type="ECO:0000256" key="1">
    <source>
        <dbReference type="SAM" id="MobiDB-lite"/>
    </source>
</evidence>
<keyword evidence="3" id="KW-1185">Reference proteome</keyword>
<gene>
    <name evidence="2" type="ORF">BJ212DRAFT_1307631</name>
</gene>
<proteinExistence type="predicted"/>
<dbReference type="AlphaFoldDB" id="A0A9P7AKS0"/>
<sequence length="137" mass="15886">MILEWPTRMDLVYFFKRPAIDRSKATAAASMRLAMKFARSKAAIRYHIPSSIPWQLVDRWFGGLSSGVTVKECHSGVTFKMTVGVGFANPHRLRQKYVPIVYERDLRGWSRGRRTMDDRRDDRESDKGSKAYEVDEL</sequence>
<reference evidence="2" key="1">
    <citation type="journal article" date="2020" name="New Phytol.">
        <title>Comparative genomics reveals dynamic genome evolution in host specialist ectomycorrhizal fungi.</title>
        <authorList>
            <person name="Lofgren L.A."/>
            <person name="Nguyen N.H."/>
            <person name="Vilgalys R."/>
            <person name="Ruytinx J."/>
            <person name="Liao H.L."/>
            <person name="Branco S."/>
            <person name="Kuo A."/>
            <person name="LaButti K."/>
            <person name="Lipzen A."/>
            <person name="Andreopoulos W."/>
            <person name="Pangilinan J."/>
            <person name="Riley R."/>
            <person name="Hundley H."/>
            <person name="Na H."/>
            <person name="Barry K."/>
            <person name="Grigoriev I.V."/>
            <person name="Stajich J.E."/>
            <person name="Kennedy P.G."/>
        </authorList>
    </citation>
    <scope>NUCLEOTIDE SEQUENCE</scope>
    <source>
        <strain evidence="2">MN1</strain>
    </source>
</reference>
<accession>A0A9P7AKS0</accession>
<dbReference type="GeneID" id="64627873"/>
<evidence type="ECO:0000313" key="2">
    <source>
        <dbReference type="EMBL" id="KAG1791266.1"/>
    </source>
</evidence>
<feature type="region of interest" description="Disordered" evidence="1">
    <location>
        <begin position="113"/>
        <end position="137"/>
    </location>
</feature>
<organism evidence="2 3">
    <name type="scientific">Suillus subaureus</name>
    <dbReference type="NCBI Taxonomy" id="48587"/>
    <lineage>
        <taxon>Eukaryota</taxon>
        <taxon>Fungi</taxon>
        <taxon>Dikarya</taxon>
        <taxon>Basidiomycota</taxon>
        <taxon>Agaricomycotina</taxon>
        <taxon>Agaricomycetes</taxon>
        <taxon>Agaricomycetidae</taxon>
        <taxon>Boletales</taxon>
        <taxon>Suillineae</taxon>
        <taxon>Suillaceae</taxon>
        <taxon>Suillus</taxon>
    </lineage>
</organism>
<protein>
    <submittedName>
        <fullName evidence="2">Uncharacterized protein</fullName>
    </submittedName>
</protein>